<dbReference type="GO" id="GO:0005829">
    <property type="term" value="C:cytosol"/>
    <property type="evidence" value="ECO:0007669"/>
    <property type="project" value="TreeGrafter"/>
</dbReference>
<organism evidence="4 5">
    <name type="scientific">Acaryochloris thomasi RCC1774</name>
    <dbReference type="NCBI Taxonomy" id="1764569"/>
    <lineage>
        <taxon>Bacteria</taxon>
        <taxon>Bacillati</taxon>
        <taxon>Cyanobacteriota</taxon>
        <taxon>Cyanophyceae</taxon>
        <taxon>Acaryochloridales</taxon>
        <taxon>Acaryochloridaceae</taxon>
        <taxon>Acaryochloris</taxon>
        <taxon>Acaryochloris thomasi</taxon>
    </lineage>
</organism>
<keyword evidence="2 4" id="KW-0378">Hydrolase</keyword>
<dbReference type="NCBIfam" id="TIGR01484">
    <property type="entry name" value="HAD-SF-IIB"/>
    <property type="match status" value="1"/>
</dbReference>
<dbReference type="EMBL" id="PQWO01000002">
    <property type="protein sequence ID" value="PZD74675.1"/>
    <property type="molecule type" value="Genomic_DNA"/>
</dbReference>
<dbReference type="NCBIfam" id="TIGR01486">
    <property type="entry name" value="HAD-SF-IIB-MPGP"/>
    <property type="match status" value="1"/>
</dbReference>
<sequence>MVSANVSSNEQARRLLVATDLDATLLDHQTYSYRAALPAIEQLKAQDCPIIFNSSKTQAEQAVLRDALDIQDPFIIENGSAVVIPSGQLEHPAHALTAQIKVFGPPYAELTAQLDRIRQQHGFCFRGFADLSAETIAEMTGLSVPEATAAKQRSGSEPLYWDDSESAYDAFVDALAELGLQTTQGGRFRHVMAKTDKGMALKWLLDRYRAVLPHLDWTVVALGDSPNDLPMLQAADIGVLIPNPHRAKFEIPNIPHLVTPTQSGPVGWSEAIFSIIQGPLKKNID</sequence>
<dbReference type="PANTHER" id="PTHR10000">
    <property type="entry name" value="PHOSPHOSERINE PHOSPHATASE"/>
    <property type="match status" value="1"/>
</dbReference>
<keyword evidence="3" id="KW-0460">Magnesium</keyword>
<dbReference type="InterPro" id="IPR006381">
    <property type="entry name" value="HAD-SF-IIB-MPGP"/>
</dbReference>
<gene>
    <name evidence="4" type="primary">gpgP</name>
    <name evidence="4" type="ORF">C1752_00622</name>
</gene>
<dbReference type="GO" id="GO:0000287">
    <property type="term" value="F:magnesium ion binding"/>
    <property type="evidence" value="ECO:0007669"/>
    <property type="project" value="TreeGrafter"/>
</dbReference>
<evidence type="ECO:0000313" key="5">
    <source>
        <dbReference type="Proteomes" id="UP000248857"/>
    </source>
</evidence>
<reference evidence="4 5" key="1">
    <citation type="journal article" date="2018" name="Sci. Rep.">
        <title>A novel species of the marine cyanobacterium Acaryochloris with a unique pigment content and lifestyle.</title>
        <authorList>
            <person name="Partensky F."/>
            <person name="Six C."/>
            <person name="Ratin M."/>
            <person name="Garczarek L."/>
            <person name="Vaulot D."/>
            <person name="Probert I."/>
            <person name="Calteau A."/>
            <person name="Gourvil P."/>
            <person name="Marie D."/>
            <person name="Grebert T."/>
            <person name="Bouchier C."/>
            <person name="Le Panse S."/>
            <person name="Gachenot M."/>
            <person name="Rodriguez F."/>
            <person name="Garrido J.L."/>
        </authorList>
    </citation>
    <scope>NUCLEOTIDE SEQUENCE [LARGE SCALE GENOMIC DNA]</scope>
    <source>
        <strain evidence="4 5">RCC1774</strain>
    </source>
</reference>
<evidence type="ECO:0000256" key="3">
    <source>
        <dbReference type="ARBA" id="ARBA00022842"/>
    </source>
</evidence>
<dbReference type="Gene3D" id="3.30.980.20">
    <property type="entry name" value="Putative mannosyl-3-phosphoglycerate phosphatase, domain 2"/>
    <property type="match status" value="1"/>
</dbReference>
<keyword evidence="1" id="KW-0479">Metal-binding</keyword>
<dbReference type="RefSeq" id="WP_110984613.1">
    <property type="nucleotide sequence ID" value="NZ_CAWNWM010000002.1"/>
</dbReference>
<dbReference type="OrthoDB" id="193379at2"/>
<protein>
    <submittedName>
        <fullName evidence="4">Glucosyl-3-phosphoglycerate/mannosyl-3-phosphoglycerate phosphatase</fullName>
        <ecNumber evidence="4">3.1.3.70</ecNumber>
    </submittedName>
</protein>
<dbReference type="SFLD" id="SFLDG01142">
    <property type="entry name" value="C2.B.2:_Mannosyl-3-phosphoglyc"/>
    <property type="match status" value="1"/>
</dbReference>
<dbReference type="InterPro" id="IPR036412">
    <property type="entry name" value="HAD-like_sf"/>
</dbReference>
<accession>A0A2W1JUN6</accession>
<dbReference type="GO" id="GO:0050531">
    <property type="term" value="F:mannosyl-3-phosphoglycerate phosphatase activity"/>
    <property type="evidence" value="ECO:0007669"/>
    <property type="project" value="UniProtKB-EC"/>
</dbReference>
<dbReference type="Gene3D" id="3.40.50.1000">
    <property type="entry name" value="HAD superfamily/HAD-like"/>
    <property type="match status" value="1"/>
</dbReference>
<dbReference type="Pfam" id="PF08282">
    <property type="entry name" value="Hydrolase_3"/>
    <property type="match status" value="2"/>
</dbReference>
<dbReference type="InterPro" id="IPR006379">
    <property type="entry name" value="HAD-SF_hydro_IIB"/>
</dbReference>
<proteinExistence type="predicted"/>
<dbReference type="GO" id="GO:0051479">
    <property type="term" value="P:mannosylglycerate biosynthetic process"/>
    <property type="evidence" value="ECO:0007669"/>
    <property type="project" value="InterPro"/>
</dbReference>
<name>A0A2W1JUN6_9CYAN</name>
<keyword evidence="5" id="KW-1185">Reference proteome</keyword>
<dbReference type="SUPFAM" id="SSF56784">
    <property type="entry name" value="HAD-like"/>
    <property type="match status" value="1"/>
</dbReference>
<dbReference type="AlphaFoldDB" id="A0A2W1JUN6"/>
<dbReference type="SFLD" id="SFLDS00003">
    <property type="entry name" value="Haloacid_Dehalogenase"/>
    <property type="match status" value="1"/>
</dbReference>
<dbReference type="SFLD" id="SFLDG01140">
    <property type="entry name" value="C2.B:_Phosphomannomutase_and_P"/>
    <property type="match status" value="1"/>
</dbReference>
<evidence type="ECO:0000313" key="4">
    <source>
        <dbReference type="EMBL" id="PZD74675.1"/>
    </source>
</evidence>
<dbReference type="Proteomes" id="UP000248857">
    <property type="component" value="Unassembled WGS sequence"/>
</dbReference>
<dbReference type="EC" id="3.1.3.70" evidence="4"/>
<evidence type="ECO:0000256" key="1">
    <source>
        <dbReference type="ARBA" id="ARBA00022723"/>
    </source>
</evidence>
<evidence type="ECO:0000256" key="2">
    <source>
        <dbReference type="ARBA" id="ARBA00022801"/>
    </source>
</evidence>
<comment type="caution">
    <text evidence="4">The sequence shown here is derived from an EMBL/GenBank/DDBJ whole genome shotgun (WGS) entry which is preliminary data.</text>
</comment>
<dbReference type="InterPro" id="IPR023214">
    <property type="entry name" value="HAD_sf"/>
</dbReference>
<dbReference type="PANTHER" id="PTHR10000:SF8">
    <property type="entry name" value="HAD SUPERFAMILY HYDROLASE-LIKE, TYPE 3"/>
    <property type="match status" value="1"/>
</dbReference>